<feature type="chain" id="PRO_5046275270" description="Lipoprotein" evidence="1">
    <location>
        <begin position="19"/>
        <end position="288"/>
    </location>
</feature>
<evidence type="ECO:0008006" key="4">
    <source>
        <dbReference type="Google" id="ProtNLM"/>
    </source>
</evidence>
<dbReference type="Proteomes" id="UP001273505">
    <property type="component" value="Unassembled WGS sequence"/>
</dbReference>
<dbReference type="RefSeq" id="WP_302723017.1">
    <property type="nucleotide sequence ID" value="NZ_JAULRU010000577.1"/>
</dbReference>
<gene>
    <name evidence="2" type="ORF">SCD92_02640</name>
</gene>
<protein>
    <recommendedName>
        <fullName evidence="4">Lipoprotein</fullName>
    </recommendedName>
</protein>
<name>A0ABU4RTP3_9GAMM</name>
<keyword evidence="3" id="KW-1185">Reference proteome</keyword>
<dbReference type="EMBL" id="JAXAFO010000003">
    <property type="protein sequence ID" value="MDX6848240.1"/>
    <property type="molecule type" value="Genomic_DNA"/>
</dbReference>
<evidence type="ECO:0000313" key="2">
    <source>
        <dbReference type="EMBL" id="MDX6848240.1"/>
    </source>
</evidence>
<feature type="signal peptide" evidence="1">
    <location>
        <begin position="1"/>
        <end position="18"/>
    </location>
</feature>
<proteinExistence type="predicted"/>
<dbReference type="PROSITE" id="PS51257">
    <property type="entry name" value="PROKAR_LIPOPROTEIN"/>
    <property type="match status" value="1"/>
</dbReference>
<accession>A0ABU4RTP3</accession>
<organism evidence="2 3">
    <name type="scientific">Gilvimarinus gilvus</name>
    <dbReference type="NCBI Taxonomy" id="3058038"/>
    <lineage>
        <taxon>Bacteria</taxon>
        <taxon>Pseudomonadati</taxon>
        <taxon>Pseudomonadota</taxon>
        <taxon>Gammaproteobacteria</taxon>
        <taxon>Cellvibrionales</taxon>
        <taxon>Cellvibrionaceae</taxon>
        <taxon>Gilvimarinus</taxon>
    </lineage>
</organism>
<comment type="caution">
    <text evidence="2">The sequence shown here is derived from an EMBL/GenBank/DDBJ whole genome shotgun (WGS) entry which is preliminary data.</text>
</comment>
<evidence type="ECO:0000313" key="3">
    <source>
        <dbReference type="Proteomes" id="UP001273505"/>
    </source>
</evidence>
<evidence type="ECO:0000256" key="1">
    <source>
        <dbReference type="SAM" id="SignalP"/>
    </source>
</evidence>
<reference evidence="2 3" key="1">
    <citation type="submission" date="2023-11" db="EMBL/GenBank/DDBJ databases">
        <title>Gilvimarinus fulvus sp. nov., isolated from the surface of Kelp.</title>
        <authorList>
            <person name="Sun Y.Y."/>
            <person name="Gong Y."/>
            <person name="Du Z.J."/>
        </authorList>
    </citation>
    <scope>NUCLEOTIDE SEQUENCE [LARGE SCALE GENOMIC DNA]</scope>
    <source>
        <strain evidence="2 3">SDUM040013</strain>
    </source>
</reference>
<sequence length="288" mass="30420">MFRILTVLLVSTMLSACGGGGDNLGPSSGSGSDGPRGLEKIVNLHNKMGSSYKVNSLTISGANSERAVTSECSTESTISTVGLQGDASEISQNGACFNDYSTCTYVTGDAMLTTTLFGREFRAVTPTGDYSGVVTTDVLFTGSFKAIAGQKIDACDDGGDAVIPVIEGVYEGYRYDIDTSKTLDKQALVRSEKVVMDCLEGVCVPRDDNVIRVMTSSGFDLSVSHSAAAPYILNQFSTPDNTRGYQFWGTVTDDGNTITGLAFPVGTGAGYSECNAGECFFLSFYRVM</sequence>
<keyword evidence="1" id="KW-0732">Signal</keyword>